<keyword evidence="4" id="KW-1185">Reference proteome</keyword>
<gene>
    <name evidence="3" type="ORF">ACFSYJ_02010</name>
</gene>
<keyword evidence="1" id="KW-0175">Coiled coil</keyword>
<feature type="coiled-coil region" evidence="1">
    <location>
        <begin position="64"/>
        <end position="91"/>
    </location>
</feature>
<accession>A0ABW5GBT1</accession>
<dbReference type="EMBL" id="JBHUKU010000002">
    <property type="protein sequence ID" value="MFD2457350.1"/>
    <property type="molecule type" value="Genomic_DNA"/>
</dbReference>
<evidence type="ECO:0000313" key="3">
    <source>
        <dbReference type="EMBL" id="MFD2457350.1"/>
    </source>
</evidence>
<dbReference type="RefSeq" id="WP_345388587.1">
    <property type="nucleotide sequence ID" value="NZ_BAABHG010000003.1"/>
</dbReference>
<organism evidence="3 4">
    <name type="scientific">Amycolatopsis samaneae</name>
    <dbReference type="NCBI Taxonomy" id="664691"/>
    <lineage>
        <taxon>Bacteria</taxon>
        <taxon>Bacillati</taxon>
        <taxon>Actinomycetota</taxon>
        <taxon>Actinomycetes</taxon>
        <taxon>Pseudonocardiales</taxon>
        <taxon>Pseudonocardiaceae</taxon>
        <taxon>Amycolatopsis</taxon>
    </lineage>
</organism>
<evidence type="ECO:0000256" key="1">
    <source>
        <dbReference type="SAM" id="Coils"/>
    </source>
</evidence>
<feature type="region of interest" description="Disordered" evidence="2">
    <location>
        <begin position="1"/>
        <end position="29"/>
    </location>
</feature>
<comment type="caution">
    <text evidence="3">The sequence shown here is derived from an EMBL/GenBank/DDBJ whole genome shotgun (WGS) entry which is preliminary data.</text>
</comment>
<dbReference type="Proteomes" id="UP001597419">
    <property type="component" value="Unassembled WGS sequence"/>
</dbReference>
<evidence type="ECO:0000313" key="4">
    <source>
        <dbReference type="Proteomes" id="UP001597419"/>
    </source>
</evidence>
<sequence>MEVSPTTPDPPPLGQPPVFTPDQPASGDVTNDLAERLVPWTTRTTQLILDAARSGGFRVDAGFAAVLIGCLQDIEEELRKLEQRTAVLRERSPLGHTETAIALTDMLVAGATDEQGMLTQLSRAADEVKKFADALDLAKRRFTGHEQDVVDVLRRRHSGLFQ</sequence>
<name>A0ABW5GBT1_9PSEU</name>
<evidence type="ECO:0000256" key="2">
    <source>
        <dbReference type="SAM" id="MobiDB-lite"/>
    </source>
</evidence>
<proteinExistence type="predicted"/>
<feature type="compositionally biased region" description="Pro residues" evidence="2">
    <location>
        <begin position="7"/>
        <end position="19"/>
    </location>
</feature>
<reference evidence="4" key="1">
    <citation type="journal article" date="2019" name="Int. J. Syst. Evol. Microbiol.">
        <title>The Global Catalogue of Microorganisms (GCM) 10K type strain sequencing project: providing services to taxonomists for standard genome sequencing and annotation.</title>
        <authorList>
            <consortium name="The Broad Institute Genomics Platform"/>
            <consortium name="The Broad Institute Genome Sequencing Center for Infectious Disease"/>
            <person name="Wu L."/>
            <person name="Ma J."/>
        </authorList>
    </citation>
    <scope>NUCLEOTIDE SEQUENCE [LARGE SCALE GENOMIC DNA]</scope>
    <source>
        <strain evidence="4">CGMCC 4.7643</strain>
    </source>
</reference>
<protein>
    <submittedName>
        <fullName evidence="3">Uncharacterized protein</fullName>
    </submittedName>
</protein>